<accession>A0A0L6VKE6</accession>
<dbReference type="OrthoDB" id="124998at2759"/>
<dbReference type="AlphaFoldDB" id="A0A0L6VKE6"/>
<reference evidence="1 2" key="1">
    <citation type="submission" date="2015-08" db="EMBL/GenBank/DDBJ databases">
        <title>Next Generation Sequencing and Analysis of the Genome of Puccinia sorghi L Schw, the Causal Agent of Maize Common Rust.</title>
        <authorList>
            <person name="Rochi L."/>
            <person name="Burguener G."/>
            <person name="Darino M."/>
            <person name="Turjanski A."/>
            <person name="Kreff E."/>
            <person name="Dieguez M.J."/>
            <person name="Sacco F."/>
        </authorList>
    </citation>
    <scope>NUCLEOTIDE SEQUENCE [LARGE SCALE GENOMIC DNA]</scope>
    <source>
        <strain evidence="1 2">RO10H11247</strain>
    </source>
</reference>
<organism evidence="1 2">
    <name type="scientific">Puccinia sorghi</name>
    <dbReference type="NCBI Taxonomy" id="27349"/>
    <lineage>
        <taxon>Eukaryota</taxon>
        <taxon>Fungi</taxon>
        <taxon>Dikarya</taxon>
        <taxon>Basidiomycota</taxon>
        <taxon>Pucciniomycotina</taxon>
        <taxon>Pucciniomycetes</taxon>
        <taxon>Pucciniales</taxon>
        <taxon>Pucciniaceae</taxon>
        <taxon>Puccinia</taxon>
    </lineage>
</organism>
<dbReference type="Proteomes" id="UP000037035">
    <property type="component" value="Unassembled WGS sequence"/>
</dbReference>
<gene>
    <name evidence="1" type="ORF">VP01_1530g3</name>
</gene>
<dbReference type="VEuPathDB" id="FungiDB:VP01_1530g3"/>
<proteinExistence type="predicted"/>
<name>A0A0L6VKE6_9BASI</name>
<dbReference type="STRING" id="27349.A0A0L6VKE6"/>
<evidence type="ECO:0000313" key="1">
    <source>
        <dbReference type="EMBL" id="KNZ60600.1"/>
    </source>
</evidence>
<comment type="caution">
    <text evidence="1">The sequence shown here is derived from an EMBL/GenBank/DDBJ whole genome shotgun (WGS) entry which is preliminary data.</text>
</comment>
<keyword evidence="2" id="KW-1185">Reference proteome</keyword>
<dbReference type="PANTHER" id="PTHR47150:SF7">
    <property type="entry name" value="NUCLEASE"/>
    <property type="match status" value="1"/>
</dbReference>
<sequence>MERTFHQGCLQREQQLLADYFVNTPKHLEEIFHCQFWMQQLLFLWLMKEVVSFDEYFVPKINTTEKLGFSPHQKMIAVLRMLAYRASVDYLDEYTFLVYNMYIMFNVFNF</sequence>
<dbReference type="PANTHER" id="PTHR47150">
    <property type="entry name" value="OS12G0169200 PROTEIN"/>
    <property type="match status" value="1"/>
</dbReference>
<protein>
    <submittedName>
        <fullName evidence="1">Uncharacterized protein</fullName>
    </submittedName>
</protein>
<evidence type="ECO:0000313" key="2">
    <source>
        <dbReference type="Proteomes" id="UP000037035"/>
    </source>
</evidence>
<dbReference type="EMBL" id="LAVV01005898">
    <property type="protein sequence ID" value="KNZ60600.1"/>
    <property type="molecule type" value="Genomic_DNA"/>
</dbReference>